<proteinExistence type="predicted"/>
<dbReference type="SUPFAM" id="SSF69279">
    <property type="entry name" value="Phage tail proteins"/>
    <property type="match status" value="1"/>
</dbReference>
<dbReference type="EMBL" id="BORS01000010">
    <property type="protein sequence ID" value="GIO43397.1"/>
    <property type="molecule type" value="Genomic_DNA"/>
</dbReference>
<reference evidence="1" key="1">
    <citation type="submission" date="2021-03" db="EMBL/GenBank/DDBJ databases">
        <title>Antimicrobial resistance genes in bacteria isolated from Japanese honey, and their potential for conferring macrolide and lincosamide resistance in the American foulbrood pathogen Paenibacillus larvae.</title>
        <authorList>
            <person name="Okamoto M."/>
            <person name="Kumagai M."/>
            <person name="Kanamori H."/>
            <person name="Takamatsu D."/>
        </authorList>
    </citation>
    <scope>NUCLEOTIDE SEQUENCE</scope>
    <source>
        <strain evidence="1">J41TS4</strain>
    </source>
</reference>
<accession>A0A919Y2G1</accession>
<evidence type="ECO:0000313" key="2">
    <source>
        <dbReference type="Proteomes" id="UP000678895"/>
    </source>
</evidence>
<evidence type="ECO:0000313" key="1">
    <source>
        <dbReference type="EMBL" id="GIO43397.1"/>
    </source>
</evidence>
<comment type="caution">
    <text evidence="1">The sequence shown here is derived from an EMBL/GenBank/DDBJ whole genome shotgun (WGS) entry which is preliminary data.</text>
</comment>
<organism evidence="1 2">
    <name type="scientific">Paenibacillus apis</name>
    <dbReference type="NCBI Taxonomy" id="1792174"/>
    <lineage>
        <taxon>Bacteria</taxon>
        <taxon>Bacillati</taxon>
        <taxon>Bacillota</taxon>
        <taxon>Bacilli</taxon>
        <taxon>Bacillales</taxon>
        <taxon>Paenibacillaceae</taxon>
        <taxon>Paenibacillus</taxon>
    </lineage>
</organism>
<name>A0A919Y2G1_9BACL</name>
<dbReference type="RefSeq" id="WP_049895206.1">
    <property type="nucleotide sequence ID" value="NZ_BORS01000010.1"/>
</dbReference>
<gene>
    <name evidence="1" type="ORF">J41TS4_31550</name>
</gene>
<dbReference type="Gene3D" id="3.55.50.10">
    <property type="entry name" value="Baseplate protein-like domains"/>
    <property type="match status" value="1"/>
</dbReference>
<keyword evidence="2" id="KW-1185">Reference proteome</keyword>
<protein>
    <submittedName>
        <fullName evidence="1">Uncharacterized protein</fullName>
    </submittedName>
</protein>
<dbReference type="Proteomes" id="UP000678895">
    <property type="component" value="Unassembled WGS sequence"/>
</dbReference>
<sequence>MSASYTLDIEKRKRTFSEEQQTCSALIGKVLQAYPGSDMIYYTGGGEAVGEPILQYEETDWELLQRLASRLQAVVVCDILEGSSMSQAALWHGSCRRM</sequence>
<dbReference type="AlphaFoldDB" id="A0A919Y2G1"/>